<comment type="caution">
    <text evidence="1">The sequence shown here is derived from an EMBL/GenBank/DDBJ whole genome shotgun (WGS) entry which is preliminary data.</text>
</comment>
<dbReference type="Gramene" id="OE9A014617T4">
    <property type="protein sequence ID" value="OE9A014617C4"/>
    <property type="gene ID" value="OE9A014617"/>
</dbReference>
<dbReference type="Pfam" id="PF12043">
    <property type="entry name" value="DUF3527"/>
    <property type="match status" value="1"/>
</dbReference>
<name>A0A8S0TYP3_OLEEU</name>
<evidence type="ECO:0000313" key="2">
    <source>
        <dbReference type="Proteomes" id="UP000594638"/>
    </source>
</evidence>
<keyword evidence="2" id="KW-1185">Reference proteome</keyword>
<dbReference type="OrthoDB" id="767438at2759"/>
<dbReference type="EMBL" id="CACTIH010007314">
    <property type="protein sequence ID" value="CAA3009209.1"/>
    <property type="molecule type" value="Genomic_DNA"/>
</dbReference>
<dbReference type="PANTHER" id="PTHR31390:SF2">
    <property type="entry name" value="EXPRESSED PROTEIN"/>
    <property type="match status" value="1"/>
</dbReference>
<dbReference type="AlphaFoldDB" id="A0A8S0TYP3"/>
<proteinExistence type="predicted"/>
<evidence type="ECO:0000313" key="1">
    <source>
        <dbReference type="EMBL" id="CAA3009209.1"/>
    </source>
</evidence>
<dbReference type="Proteomes" id="UP000594638">
    <property type="component" value="Unassembled WGS sequence"/>
</dbReference>
<reference evidence="1 2" key="1">
    <citation type="submission" date="2019-12" db="EMBL/GenBank/DDBJ databases">
        <authorList>
            <person name="Alioto T."/>
            <person name="Alioto T."/>
            <person name="Gomez Garrido J."/>
        </authorList>
    </citation>
    <scope>NUCLEOTIDE SEQUENCE [LARGE SCALE GENOMIC DNA]</scope>
</reference>
<gene>
    <name evidence="1" type="ORF">OLEA9_A014617</name>
</gene>
<organism evidence="1 2">
    <name type="scientific">Olea europaea subsp. europaea</name>
    <dbReference type="NCBI Taxonomy" id="158383"/>
    <lineage>
        <taxon>Eukaryota</taxon>
        <taxon>Viridiplantae</taxon>
        <taxon>Streptophyta</taxon>
        <taxon>Embryophyta</taxon>
        <taxon>Tracheophyta</taxon>
        <taxon>Spermatophyta</taxon>
        <taxon>Magnoliopsida</taxon>
        <taxon>eudicotyledons</taxon>
        <taxon>Gunneridae</taxon>
        <taxon>Pentapetalae</taxon>
        <taxon>asterids</taxon>
        <taxon>lamiids</taxon>
        <taxon>Lamiales</taxon>
        <taxon>Oleaceae</taxon>
        <taxon>Oleeae</taxon>
        <taxon>Olea</taxon>
    </lineage>
</organism>
<accession>A0A8S0TYP3</accession>
<sequence length="606" mass="67271">MENIDMAKDGRGGEDLVQCVTENTQSADENLLSKRLTRKLEPEHTVLLNFRRSRTSTSYRELFLHCDHGLYYKIPKHIISIDEKNVLGCLELICRNRLGEAACSFASEVATLSDSLANLTESRCRSSYDMAKLFIECPLPVGTQNVNVSSTGINRTITSKSTDISKNLSFNQFSPVDGNANSGRTSLLEICEPAYFEFVNPPRVLSNSSSSCKLMKDATVLNHVFASAPLHKRIIPVSSTNSTCSDQSSSSSSCATLFKGMLQCTWKNGLPQYTFSMDDTRKIYVASSFKVESPDGKVLDCVYTFHSMENGSKDCDKREVEPELVGKMRVSSSITFCSNNSEIMETRFVLFRSDDNNLGEMQSSSHSLQQNKRLARKIVDVFKSTRSYKERPSPKFVEKSASFEDTYRHSSHQVQKSPNPVEASVESQYAPNLELAAIVMRHHTCKKSKESGIGGWGLKFLERSGINSLISSECSPQNCGECSMSMNIIVPADVHGGPRTRIGGPSSLIERWISGGRCDCGGWDIGCPLTVLDSRSCIMEASPPNSRECKSFELFIQGSKQNTPIFKMVNIHEGLYYIHFQSTLSSLQSFAIAASIFRSHNPVLQL</sequence>
<dbReference type="Gramene" id="OE9A014617T2">
    <property type="protein sequence ID" value="OE9A014617C2"/>
    <property type="gene ID" value="OE9A014617"/>
</dbReference>
<dbReference type="Gramene" id="OE9A014617T1">
    <property type="protein sequence ID" value="OE9A014617C1"/>
    <property type="gene ID" value="OE9A014617"/>
</dbReference>
<dbReference type="PANTHER" id="PTHR31390">
    <property type="entry name" value="EXPRESSED PROTEIN"/>
    <property type="match status" value="1"/>
</dbReference>
<dbReference type="InterPro" id="IPR021916">
    <property type="entry name" value="DUF3527"/>
</dbReference>
<protein>
    <submittedName>
        <fullName evidence="1">Uncharacterized protein</fullName>
    </submittedName>
</protein>